<comment type="caution">
    <text evidence="1">The sequence shown here is derived from an EMBL/GenBank/DDBJ whole genome shotgun (WGS) entry which is preliminary data.</text>
</comment>
<name>A0ABD1EZ78_HYPHA</name>
<accession>A0ABD1EZ78</accession>
<organism evidence="1 2">
    <name type="scientific">Hypothenemus hampei</name>
    <name type="common">Coffee berry borer</name>
    <dbReference type="NCBI Taxonomy" id="57062"/>
    <lineage>
        <taxon>Eukaryota</taxon>
        <taxon>Metazoa</taxon>
        <taxon>Ecdysozoa</taxon>
        <taxon>Arthropoda</taxon>
        <taxon>Hexapoda</taxon>
        <taxon>Insecta</taxon>
        <taxon>Pterygota</taxon>
        <taxon>Neoptera</taxon>
        <taxon>Endopterygota</taxon>
        <taxon>Coleoptera</taxon>
        <taxon>Polyphaga</taxon>
        <taxon>Cucujiformia</taxon>
        <taxon>Curculionidae</taxon>
        <taxon>Scolytinae</taxon>
        <taxon>Hypothenemus</taxon>
    </lineage>
</organism>
<keyword evidence="2" id="KW-1185">Reference proteome</keyword>
<proteinExistence type="predicted"/>
<dbReference type="Proteomes" id="UP001566132">
    <property type="component" value="Unassembled WGS sequence"/>
</dbReference>
<dbReference type="AlphaFoldDB" id="A0ABD1EZ78"/>
<dbReference type="EMBL" id="JBDJPC010000004">
    <property type="protein sequence ID" value="KAL1506346.1"/>
    <property type="molecule type" value="Genomic_DNA"/>
</dbReference>
<protein>
    <submittedName>
        <fullName evidence="1">Uncharacterized protein</fullName>
    </submittedName>
</protein>
<gene>
    <name evidence="1" type="ORF">ABEB36_005729</name>
</gene>
<evidence type="ECO:0000313" key="1">
    <source>
        <dbReference type="EMBL" id="KAL1506346.1"/>
    </source>
</evidence>
<reference evidence="1 2" key="1">
    <citation type="submission" date="2024-05" db="EMBL/GenBank/DDBJ databases">
        <title>Genetic variation in Jamaican populations of the coffee berry borer (Hypothenemus hampei).</title>
        <authorList>
            <person name="Errbii M."/>
            <person name="Myrie A."/>
        </authorList>
    </citation>
    <scope>NUCLEOTIDE SEQUENCE [LARGE SCALE GENOMIC DNA]</scope>
    <source>
        <strain evidence="1">JA-Hopewell-2020-01-JO</strain>
        <tissue evidence="1">Whole body</tissue>
    </source>
</reference>
<sequence length="183" mass="20891">MPITHLFQQCRTCQNFSDLQKTHNLGIRTETRLAFEEVYRSIQRIEQGIVPFRALTRNAMELYNIKRTSPRENAPRQKQYINTILQHLELFGLMYNAELKNMVRIMVHLNPPNVGEVLPINGAAGPIYDIQEQAAGPIYDVQEQAAGPIYDVQEQAAGPIYDIQEEVAFIISCIMGNNDSTRK</sequence>
<evidence type="ECO:0000313" key="2">
    <source>
        <dbReference type="Proteomes" id="UP001566132"/>
    </source>
</evidence>